<dbReference type="GO" id="GO:0016491">
    <property type="term" value="F:oxidoreductase activity"/>
    <property type="evidence" value="ECO:0007669"/>
    <property type="project" value="InterPro"/>
</dbReference>
<dbReference type="Pfam" id="PF00578">
    <property type="entry name" value="AhpC-TSA"/>
    <property type="match status" value="1"/>
</dbReference>
<name>A0A1G9S5W7_9FIRM</name>
<sequence length="46" mass="5357">MVRAGDKAPDFTAMAYYDGDFTEVSLSDYEDQWRVICFYPGDFTYV</sequence>
<dbReference type="InterPro" id="IPR036249">
    <property type="entry name" value="Thioredoxin-like_sf"/>
</dbReference>
<dbReference type="InterPro" id="IPR000866">
    <property type="entry name" value="AhpC/TSA"/>
</dbReference>
<dbReference type="SUPFAM" id="SSF52833">
    <property type="entry name" value="Thioredoxin-like"/>
    <property type="match status" value="1"/>
</dbReference>
<evidence type="ECO:0000259" key="1">
    <source>
        <dbReference type="Pfam" id="PF00578"/>
    </source>
</evidence>
<protein>
    <submittedName>
        <fullName evidence="2">AhpC/TSA family protein</fullName>
    </submittedName>
</protein>
<dbReference type="GO" id="GO:0016209">
    <property type="term" value="F:antioxidant activity"/>
    <property type="evidence" value="ECO:0007669"/>
    <property type="project" value="InterPro"/>
</dbReference>
<evidence type="ECO:0000313" key="3">
    <source>
        <dbReference type="Proteomes" id="UP000199476"/>
    </source>
</evidence>
<evidence type="ECO:0000313" key="2">
    <source>
        <dbReference type="EMBL" id="SDM30903.1"/>
    </source>
</evidence>
<organism evidence="2 3">
    <name type="scientific">Halarsenatibacter silvermanii</name>
    <dbReference type="NCBI Taxonomy" id="321763"/>
    <lineage>
        <taxon>Bacteria</taxon>
        <taxon>Bacillati</taxon>
        <taxon>Bacillota</taxon>
        <taxon>Clostridia</taxon>
        <taxon>Halanaerobiales</taxon>
        <taxon>Halarsenatibacteraceae</taxon>
        <taxon>Halarsenatibacter</taxon>
    </lineage>
</organism>
<dbReference type="EMBL" id="FNGO01000026">
    <property type="protein sequence ID" value="SDM30903.1"/>
    <property type="molecule type" value="Genomic_DNA"/>
</dbReference>
<gene>
    <name evidence="2" type="ORF">SAMN04488692_12612</name>
</gene>
<dbReference type="STRING" id="321763.SAMN04488692_12612"/>
<feature type="domain" description="Alkyl hydroperoxide reductase subunit C/ Thiol specific antioxidant" evidence="1">
    <location>
        <begin position="5"/>
        <end position="45"/>
    </location>
</feature>
<dbReference type="Proteomes" id="UP000199476">
    <property type="component" value="Unassembled WGS sequence"/>
</dbReference>
<accession>A0A1G9S5W7</accession>
<keyword evidence="3" id="KW-1185">Reference proteome</keyword>
<proteinExistence type="predicted"/>
<reference evidence="2 3" key="1">
    <citation type="submission" date="2016-10" db="EMBL/GenBank/DDBJ databases">
        <authorList>
            <person name="de Groot N.N."/>
        </authorList>
    </citation>
    <scope>NUCLEOTIDE SEQUENCE [LARGE SCALE GENOMIC DNA]</scope>
    <source>
        <strain evidence="2 3">SLAS-1</strain>
    </source>
</reference>
<dbReference type="AlphaFoldDB" id="A0A1G9S5W7"/>
<dbReference type="Gene3D" id="3.40.30.10">
    <property type="entry name" value="Glutaredoxin"/>
    <property type="match status" value="1"/>
</dbReference>